<evidence type="ECO:0000256" key="1">
    <source>
        <dbReference type="SAM" id="SignalP"/>
    </source>
</evidence>
<dbReference type="AlphaFoldDB" id="A0A4Z1L3G6"/>
<dbReference type="OrthoDB" id="3454883at2759"/>
<evidence type="ECO:0000313" key="3">
    <source>
        <dbReference type="Proteomes" id="UP000297280"/>
    </source>
</evidence>
<gene>
    <name evidence="2" type="ORF">BPOR_0033g00060</name>
</gene>
<name>A0A4Z1L3G6_9HELO</name>
<feature type="chain" id="PRO_5021220920" evidence="1">
    <location>
        <begin position="20"/>
        <end position="59"/>
    </location>
</feature>
<keyword evidence="1" id="KW-0732">Signal</keyword>
<dbReference type="EMBL" id="PQXO01000033">
    <property type="protein sequence ID" value="TGO91266.1"/>
    <property type="molecule type" value="Genomic_DNA"/>
</dbReference>
<comment type="caution">
    <text evidence="2">The sequence shown here is derived from an EMBL/GenBank/DDBJ whole genome shotgun (WGS) entry which is preliminary data.</text>
</comment>
<protein>
    <submittedName>
        <fullName evidence="2">Uncharacterized protein</fullName>
    </submittedName>
</protein>
<reference evidence="2 3" key="1">
    <citation type="submission" date="2017-12" db="EMBL/GenBank/DDBJ databases">
        <title>Comparative genomics of Botrytis spp.</title>
        <authorList>
            <person name="Valero-Jimenez C.A."/>
            <person name="Tapia P."/>
            <person name="Veloso J."/>
            <person name="Silva-Moreno E."/>
            <person name="Staats M."/>
            <person name="Valdes J.H."/>
            <person name="Van Kan J.A.L."/>
        </authorList>
    </citation>
    <scope>NUCLEOTIDE SEQUENCE [LARGE SCALE GENOMIC DNA]</scope>
    <source>
        <strain evidence="2 3">MUCL3349</strain>
    </source>
</reference>
<evidence type="ECO:0000313" key="2">
    <source>
        <dbReference type="EMBL" id="TGO91266.1"/>
    </source>
</evidence>
<organism evidence="2 3">
    <name type="scientific">Botrytis porri</name>
    <dbReference type="NCBI Taxonomy" id="87229"/>
    <lineage>
        <taxon>Eukaryota</taxon>
        <taxon>Fungi</taxon>
        <taxon>Dikarya</taxon>
        <taxon>Ascomycota</taxon>
        <taxon>Pezizomycotina</taxon>
        <taxon>Leotiomycetes</taxon>
        <taxon>Helotiales</taxon>
        <taxon>Sclerotiniaceae</taxon>
        <taxon>Botrytis</taxon>
    </lineage>
</organism>
<accession>A0A4Z1L3G6</accession>
<proteinExistence type="predicted"/>
<keyword evidence="3" id="KW-1185">Reference proteome</keyword>
<feature type="signal peptide" evidence="1">
    <location>
        <begin position="1"/>
        <end position="19"/>
    </location>
</feature>
<dbReference type="Proteomes" id="UP000297280">
    <property type="component" value="Unassembled WGS sequence"/>
</dbReference>
<sequence length="59" mass="6522">MRATLYQVIVLCFGFMVIAAPLSDPNFLETRSRDGDEFVRWPDNAIDANGLAVAAYQGD</sequence>